<dbReference type="PANTHER" id="PTHR30419:SF28">
    <property type="entry name" value="HTH-TYPE TRANSCRIPTIONAL REGULATOR BSDA"/>
    <property type="match status" value="1"/>
</dbReference>
<protein>
    <submittedName>
        <fullName evidence="6">LysR family transcriptional regulator</fullName>
    </submittedName>
</protein>
<dbReference type="InterPro" id="IPR036388">
    <property type="entry name" value="WH-like_DNA-bd_sf"/>
</dbReference>
<dbReference type="InterPro" id="IPR005119">
    <property type="entry name" value="LysR_subst-bd"/>
</dbReference>
<dbReference type="InterPro" id="IPR050950">
    <property type="entry name" value="HTH-type_LysR_regulators"/>
</dbReference>
<keyword evidence="7" id="KW-1185">Reference proteome</keyword>
<keyword evidence="2" id="KW-0805">Transcription regulation</keyword>
<dbReference type="CDD" id="cd05466">
    <property type="entry name" value="PBP2_LTTR_substrate"/>
    <property type="match status" value="1"/>
</dbReference>
<dbReference type="Proteomes" id="UP001220377">
    <property type="component" value="Chromosome"/>
</dbReference>
<keyword evidence="3" id="KW-0238">DNA-binding</keyword>
<proteinExistence type="inferred from homology"/>
<dbReference type="Gene3D" id="1.10.10.10">
    <property type="entry name" value="Winged helix-like DNA-binding domain superfamily/Winged helix DNA-binding domain"/>
    <property type="match status" value="1"/>
</dbReference>
<dbReference type="PANTHER" id="PTHR30419">
    <property type="entry name" value="HTH-TYPE TRANSCRIPTIONAL REGULATOR YBHD"/>
    <property type="match status" value="1"/>
</dbReference>
<evidence type="ECO:0000256" key="1">
    <source>
        <dbReference type="ARBA" id="ARBA00009437"/>
    </source>
</evidence>
<dbReference type="InterPro" id="IPR036390">
    <property type="entry name" value="WH_DNA-bd_sf"/>
</dbReference>
<evidence type="ECO:0000259" key="5">
    <source>
        <dbReference type="PROSITE" id="PS50931"/>
    </source>
</evidence>
<dbReference type="InterPro" id="IPR000847">
    <property type="entry name" value="LysR_HTH_N"/>
</dbReference>
<gene>
    <name evidence="6" type="ORF">PQ472_06450</name>
</gene>
<evidence type="ECO:0000256" key="2">
    <source>
        <dbReference type="ARBA" id="ARBA00023015"/>
    </source>
</evidence>
<name>A0ABY7WN60_9LACO</name>
<reference evidence="6 7" key="1">
    <citation type="submission" date="2023-02" db="EMBL/GenBank/DDBJ databases">
        <title>Genome sequence of Lacticaseibacillus sp. KACC 23028.</title>
        <authorList>
            <person name="Kim S."/>
            <person name="Heo J."/>
            <person name="Kwon S.-W."/>
        </authorList>
    </citation>
    <scope>NUCLEOTIDE SEQUENCE [LARGE SCALE GENOMIC DNA]</scope>
    <source>
        <strain evidence="6 7">KACC 23028</strain>
    </source>
</reference>
<dbReference type="PROSITE" id="PS50931">
    <property type="entry name" value="HTH_LYSR"/>
    <property type="match status" value="1"/>
</dbReference>
<dbReference type="Pfam" id="PF00126">
    <property type="entry name" value="HTH_1"/>
    <property type="match status" value="1"/>
</dbReference>
<sequence length="289" mass="32402">MNRYLTFEKVVALGSFTKAAAALGYTQSAVSQMINALEAEVGVRLITRGRGQITLTAEGKRLYPWIERLVAQYRTLENKVDEVHGLDGGVIRIGTISSVTRQWLPKLIQEFEQQYPNVRFVFHQGDYALNSEWIKTGAVDFGIVTPPAVKNMQTIPLKSEQLLVVLNPNHPAAQLKAVPLTMLAHDPYIMVEQGNYSEPLNAFHAAHITPNLKFTIHDDYAIMTMVEQDLGFSILSELVLNRMPFKIKALPADPPIQMNLALGFKDKDALPLASQRFIDFMAARKRELV</sequence>
<evidence type="ECO:0000256" key="4">
    <source>
        <dbReference type="ARBA" id="ARBA00023163"/>
    </source>
</evidence>
<dbReference type="PRINTS" id="PR00039">
    <property type="entry name" value="HTHLYSR"/>
</dbReference>
<accession>A0ABY7WN60</accession>
<dbReference type="Gene3D" id="3.40.190.290">
    <property type="match status" value="1"/>
</dbReference>
<keyword evidence="4" id="KW-0804">Transcription</keyword>
<evidence type="ECO:0000313" key="6">
    <source>
        <dbReference type="EMBL" id="WDF81571.1"/>
    </source>
</evidence>
<dbReference type="SUPFAM" id="SSF46785">
    <property type="entry name" value="Winged helix' DNA-binding domain"/>
    <property type="match status" value="1"/>
</dbReference>
<dbReference type="SUPFAM" id="SSF53850">
    <property type="entry name" value="Periplasmic binding protein-like II"/>
    <property type="match status" value="1"/>
</dbReference>
<dbReference type="RefSeq" id="WP_274258420.1">
    <property type="nucleotide sequence ID" value="NZ_CP117884.1"/>
</dbReference>
<evidence type="ECO:0000256" key="3">
    <source>
        <dbReference type="ARBA" id="ARBA00023125"/>
    </source>
</evidence>
<evidence type="ECO:0000313" key="7">
    <source>
        <dbReference type="Proteomes" id="UP001220377"/>
    </source>
</evidence>
<feature type="domain" description="HTH lysR-type" evidence="5">
    <location>
        <begin position="1"/>
        <end position="56"/>
    </location>
</feature>
<dbReference type="Pfam" id="PF03466">
    <property type="entry name" value="LysR_substrate"/>
    <property type="match status" value="1"/>
</dbReference>
<dbReference type="EMBL" id="CP117884">
    <property type="protein sequence ID" value="WDF81571.1"/>
    <property type="molecule type" value="Genomic_DNA"/>
</dbReference>
<organism evidence="6 7">
    <name type="scientific">Lacticaseibacillus pabuli</name>
    <dbReference type="NCBI Taxonomy" id="3025672"/>
    <lineage>
        <taxon>Bacteria</taxon>
        <taxon>Bacillati</taxon>
        <taxon>Bacillota</taxon>
        <taxon>Bacilli</taxon>
        <taxon>Lactobacillales</taxon>
        <taxon>Lactobacillaceae</taxon>
        <taxon>Lacticaseibacillus</taxon>
    </lineage>
</organism>
<comment type="similarity">
    <text evidence="1">Belongs to the LysR transcriptional regulatory family.</text>
</comment>